<dbReference type="RefSeq" id="WP_096055389.1">
    <property type="nucleotide sequence ID" value="NZ_CP023344.1"/>
</dbReference>
<sequence length="100" mass="9559">MEADGLAGGAAGIVDEGAVEWAFRGGAGFGGLEGGGEGCAVVGLFDEAEEDFFGGGVAGLWRGGAVVEGVGAGGFEEGLEAGGEFGFGGGEFFGGDARGF</sequence>
<accession>A0A290Q656</accession>
<protein>
    <submittedName>
        <fullName evidence="1">Uncharacterized protein</fullName>
    </submittedName>
</protein>
<dbReference type="KEGG" id="vbh:CMV30_07215"/>
<organism evidence="1 2">
    <name type="scientific">Nibricoccus aquaticus</name>
    <dbReference type="NCBI Taxonomy" id="2576891"/>
    <lineage>
        <taxon>Bacteria</taxon>
        <taxon>Pseudomonadati</taxon>
        <taxon>Verrucomicrobiota</taxon>
        <taxon>Opitutia</taxon>
        <taxon>Opitutales</taxon>
        <taxon>Opitutaceae</taxon>
        <taxon>Nibricoccus</taxon>
    </lineage>
</organism>
<evidence type="ECO:0000313" key="1">
    <source>
        <dbReference type="EMBL" id="ATC63757.1"/>
    </source>
</evidence>
<keyword evidence="2" id="KW-1185">Reference proteome</keyword>
<evidence type="ECO:0000313" key="2">
    <source>
        <dbReference type="Proteomes" id="UP000217265"/>
    </source>
</evidence>
<dbReference type="AlphaFoldDB" id="A0A290Q656"/>
<gene>
    <name evidence="1" type="ORF">CMV30_07215</name>
</gene>
<proteinExistence type="predicted"/>
<dbReference type="EMBL" id="CP023344">
    <property type="protein sequence ID" value="ATC63757.1"/>
    <property type="molecule type" value="Genomic_DNA"/>
</dbReference>
<name>A0A290Q656_9BACT</name>
<reference evidence="1 2" key="1">
    <citation type="submission" date="2017-09" db="EMBL/GenBank/DDBJ databases">
        <title>Complete genome sequence of Verrucomicrobial strain HZ-65, isolated from freshwater.</title>
        <authorList>
            <person name="Choi A."/>
        </authorList>
    </citation>
    <scope>NUCLEOTIDE SEQUENCE [LARGE SCALE GENOMIC DNA]</scope>
    <source>
        <strain evidence="1 2">HZ-65</strain>
    </source>
</reference>
<dbReference type="Proteomes" id="UP000217265">
    <property type="component" value="Chromosome"/>
</dbReference>